<proteinExistence type="inferred from homology"/>
<keyword evidence="1" id="KW-0378">Hydrolase</keyword>
<dbReference type="GO" id="GO:0016787">
    <property type="term" value="F:hydrolase activity"/>
    <property type="evidence" value="ECO:0007669"/>
    <property type="project" value="UniProtKB-KW"/>
</dbReference>
<dbReference type="GO" id="GO:0006310">
    <property type="term" value="P:DNA recombination"/>
    <property type="evidence" value="ECO:0007669"/>
    <property type="project" value="UniProtKB-KW"/>
</dbReference>
<keyword evidence="1" id="KW-0234">DNA repair</keyword>
<dbReference type="OrthoDB" id="432234at2759"/>
<accession>A0A9K3DD40</accession>
<dbReference type="GO" id="GO:0043139">
    <property type="term" value="F:5'-3' DNA helicase activity"/>
    <property type="evidence" value="ECO:0007669"/>
    <property type="project" value="UniProtKB-EC"/>
</dbReference>
<sequence length="78" mass="8444">VAAVNISGCTIHAFAGFGLGDGSVRELCTKIRRSKLAVQRWKDTRTLIVDEISMLDASLFEKLEAIARANRPPLAGCN</sequence>
<gene>
    <name evidence="3" type="ORF">KIPB_016418</name>
</gene>
<evidence type="ECO:0000313" key="4">
    <source>
        <dbReference type="Proteomes" id="UP000265618"/>
    </source>
</evidence>
<feature type="non-terminal residue" evidence="3">
    <location>
        <position position="1"/>
    </location>
</feature>
<organism evidence="3 4">
    <name type="scientific">Kipferlia bialata</name>
    <dbReference type="NCBI Taxonomy" id="797122"/>
    <lineage>
        <taxon>Eukaryota</taxon>
        <taxon>Metamonada</taxon>
        <taxon>Carpediemonas-like organisms</taxon>
        <taxon>Kipferlia</taxon>
    </lineage>
</organism>
<keyword evidence="1" id="KW-0547">Nucleotide-binding</keyword>
<dbReference type="PANTHER" id="PTHR47642">
    <property type="entry name" value="ATP-DEPENDENT DNA HELICASE"/>
    <property type="match status" value="1"/>
</dbReference>
<name>A0A9K3DD40_9EUKA</name>
<evidence type="ECO:0000313" key="3">
    <source>
        <dbReference type="EMBL" id="GIQ92571.1"/>
    </source>
</evidence>
<keyword evidence="1" id="KW-0227">DNA damage</keyword>
<evidence type="ECO:0000259" key="2">
    <source>
        <dbReference type="Pfam" id="PF05970"/>
    </source>
</evidence>
<comment type="caution">
    <text evidence="3">The sequence shown here is derived from an EMBL/GenBank/DDBJ whole genome shotgun (WGS) entry which is preliminary data.</text>
</comment>
<dbReference type="EC" id="5.6.2.3" evidence="1"/>
<dbReference type="Gene3D" id="3.40.50.300">
    <property type="entry name" value="P-loop containing nucleotide triphosphate hydrolases"/>
    <property type="match status" value="1"/>
</dbReference>
<protein>
    <recommendedName>
        <fullName evidence="1">ATP-dependent DNA helicase</fullName>
        <ecNumber evidence="1">5.6.2.3</ecNumber>
    </recommendedName>
</protein>
<dbReference type="AlphaFoldDB" id="A0A9K3DD40"/>
<keyword evidence="1" id="KW-0067">ATP-binding</keyword>
<dbReference type="Pfam" id="PF05970">
    <property type="entry name" value="PIF1"/>
    <property type="match status" value="1"/>
</dbReference>
<comment type="cofactor">
    <cofactor evidence="1">
        <name>Mg(2+)</name>
        <dbReference type="ChEBI" id="CHEBI:18420"/>
    </cofactor>
</comment>
<keyword evidence="1 3" id="KW-0347">Helicase</keyword>
<dbReference type="InterPro" id="IPR027417">
    <property type="entry name" value="P-loop_NTPase"/>
</dbReference>
<dbReference type="GO" id="GO:0005524">
    <property type="term" value="F:ATP binding"/>
    <property type="evidence" value="ECO:0007669"/>
    <property type="project" value="UniProtKB-KW"/>
</dbReference>
<dbReference type="InterPro" id="IPR051055">
    <property type="entry name" value="PIF1_helicase"/>
</dbReference>
<evidence type="ECO:0000256" key="1">
    <source>
        <dbReference type="RuleBase" id="RU363044"/>
    </source>
</evidence>
<dbReference type="EMBL" id="BDIP01010012">
    <property type="protein sequence ID" value="GIQ92571.1"/>
    <property type="molecule type" value="Genomic_DNA"/>
</dbReference>
<keyword evidence="4" id="KW-1185">Reference proteome</keyword>
<dbReference type="GO" id="GO:0006281">
    <property type="term" value="P:DNA repair"/>
    <property type="evidence" value="ECO:0007669"/>
    <property type="project" value="UniProtKB-KW"/>
</dbReference>
<dbReference type="PANTHER" id="PTHR47642:SF5">
    <property type="entry name" value="ATP-DEPENDENT DNA HELICASE"/>
    <property type="match status" value="1"/>
</dbReference>
<comment type="similarity">
    <text evidence="1">Belongs to the helicase family.</text>
</comment>
<dbReference type="GO" id="GO:0000723">
    <property type="term" value="P:telomere maintenance"/>
    <property type="evidence" value="ECO:0007669"/>
    <property type="project" value="InterPro"/>
</dbReference>
<keyword evidence="1" id="KW-0233">DNA recombination</keyword>
<comment type="catalytic activity">
    <reaction evidence="1">
        <text>ATP + H2O = ADP + phosphate + H(+)</text>
        <dbReference type="Rhea" id="RHEA:13065"/>
        <dbReference type="ChEBI" id="CHEBI:15377"/>
        <dbReference type="ChEBI" id="CHEBI:15378"/>
        <dbReference type="ChEBI" id="CHEBI:30616"/>
        <dbReference type="ChEBI" id="CHEBI:43474"/>
        <dbReference type="ChEBI" id="CHEBI:456216"/>
        <dbReference type="EC" id="5.6.2.3"/>
    </reaction>
</comment>
<dbReference type="Proteomes" id="UP000265618">
    <property type="component" value="Unassembled WGS sequence"/>
</dbReference>
<reference evidence="3 4" key="1">
    <citation type="journal article" date="2018" name="PLoS ONE">
        <title>The draft genome of Kipferlia bialata reveals reductive genome evolution in fornicate parasites.</title>
        <authorList>
            <person name="Tanifuji G."/>
            <person name="Takabayashi S."/>
            <person name="Kume K."/>
            <person name="Takagi M."/>
            <person name="Nakayama T."/>
            <person name="Kamikawa R."/>
            <person name="Inagaki Y."/>
            <person name="Hashimoto T."/>
        </authorList>
    </citation>
    <scope>NUCLEOTIDE SEQUENCE [LARGE SCALE GENOMIC DNA]</scope>
    <source>
        <strain evidence="3">NY0173</strain>
    </source>
</reference>
<dbReference type="InterPro" id="IPR010285">
    <property type="entry name" value="DNA_helicase_pif1-like_DEAD"/>
</dbReference>
<feature type="domain" description="DNA helicase Pif1-like DEAD-box helicase" evidence="2">
    <location>
        <begin position="1"/>
        <end position="69"/>
    </location>
</feature>